<dbReference type="SUPFAM" id="SSF46689">
    <property type="entry name" value="Homeodomain-like"/>
    <property type="match status" value="1"/>
</dbReference>
<dbReference type="InterPro" id="IPR009057">
    <property type="entry name" value="Homeodomain-like_sf"/>
</dbReference>
<keyword evidence="3 5" id="KW-0238">DNA-binding</keyword>
<dbReference type="PRINTS" id="PR00455">
    <property type="entry name" value="HTHTETR"/>
</dbReference>
<dbReference type="GO" id="GO:0003700">
    <property type="term" value="F:DNA-binding transcription factor activity"/>
    <property type="evidence" value="ECO:0007669"/>
    <property type="project" value="TreeGrafter"/>
</dbReference>
<dbReference type="InterPro" id="IPR039538">
    <property type="entry name" value="BetI_C"/>
</dbReference>
<feature type="domain" description="HTH tetR-type" evidence="6">
    <location>
        <begin position="10"/>
        <end position="70"/>
    </location>
</feature>
<dbReference type="PROSITE" id="PS50977">
    <property type="entry name" value="HTH_TETR_2"/>
    <property type="match status" value="1"/>
</dbReference>
<dbReference type="RefSeq" id="WP_170225596.1">
    <property type="nucleotide sequence ID" value="NZ_VFPH01000001.1"/>
</dbReference>
<organism evidence="7 8">
    <name type="scientific">Pseudonocardia cypriaca</name>
    <dbReference type="NCBI Taxonomy" id="882449"/>
    <lineage>
        <taxon>Bacteria</taxon>
        <taxon>Bacillati</taxon>
        <taxon>Actinomycetota</taxon>
        <taxon>Actinomycetes</taxon>
        <taxon>Pseudonocardiales</taxon>
        <taxon>Pseudonocardiaceae</taxon>
        <taxon>Pseudonocardia</taxon>
    </lineage>
</organism>
<evidence type="ECO:0000256" key="1">
    <source>
        <dbReference type="ARBA" id="ARBA00022491"/>
    </source>
</evidence>
<dbReference type="Pfam" id="PF00440">
    <property type="entry name" value="TetR_N"/>
    <property type="match status" value="1"/>
</dbReference>
<keyword evidence="2" id="KW-0805">Transcription regulation</keyword>
<accession>A0A543GGW5</accession>
<comment type="caution">
    <text evidence="7">The sequence shown here is derived from an EMBL/GenBank/DDBJ whole genome shotgun (WGS) entry which is preliminary data.</text>
</comment>
<keyword evidence="4" id="KW-0804">Transcription</keyword>
<dbReference type="PANTHER" id="PTHR30055">
    <property type="entry name" value="HTH-TYPE TRANSCRIPTIONAL REGULATOR RUTR"/>
    <property type="match status" value="1"/>
</dbReference>
<dbReference type="PROSITE" id="PS01081">
    <property type="entry name" value="HTH_TETR_1"/>
    <property type="match status" value="1"/>
</dbReference>
<dbReference type="FunFam" id="1.10.10.60:FF:000141">
    <property type="entry name" value="TetR family transcriptional regulator"/>
    <property type="match status" value="1"/>
</dbReference>
<evidence type="ECO:0000256" key="5">
    <source>
        <dbReference type="PROSITE-ProRule" id="PRU00335"/>
    </source>
</evidence>
<dbReference type="GO" id="GO:0000976">
    <property type="term" value="F:transcription cis-regulatory region binding"/>
    <property type="evidence" value="ECO:0007669"/>
    <property type="project" value="TreeGrafter"/>
</dbReference>
<dbReference type="Pfam" id="PF13977">
    <property type="entry name" value="TetR_C_6"/>
    <property type="match status" value="1"/>
</dbReference>
<dbReference type="InterPro" id="IPR001647">
    <property type="entry name" value="HTH_TetR"/>
</dbReference>
<proteinExistence type="predicted"/>
<protein>
    <submittedName>
        <fullName evidence="7">TetR family transcriptional regulator</fullName>
    </submittedName>
</protein>
<dbReference type="AlphaFoldDB" id="A0A543GGW5"/>
<feature type="DNA-binding region" description="H-T-H motif" evidence="5">
    <location>
        <begin position="33"/>
        <end position="52"/>
    </location>
</feature>
<dbReference type="SUPFAM" id="SSF48498">
    <property type="entry name" value="Tetracyclin repressor-like, C-terminal domain"/>
    <property type="match status" value="1"/>
</dbReference>
<evidence type="ECO:0000259" key="6">
    <source>
        <dbReference type="PROSITE" id="PS50977"/>
    </source>
</evidence>
<dbReference type="InterPro" id="IPR036271">
    <property type="entry name" value="Tet_transcr_reg_TetR-rel_C_sf"/>
</dbReference>
<gene>
    <name evidence="7" type="ORF">FB388_2722</name>
</gene>
<dbReference type="PANTHER" id="PTHR30055:SF226">
    <property type="entry name" value="HTH-TYPE TRANSCRIPTIONAL REGULATOR PKSA"/>
    <property type="match status" value="1"/>
</dbReference>
<evidence type="ECO:0000256" key="2">
    <source>
        <dbReference type="ARBA" id="ARBA00023015"/>
    </source>
</evidence>
<dbReference type="GO" id="GO:0045892">
    <property type="term" value="P:negative regulation of DNA-templated transcription"/>
    <property type="evidence" value="ECO:0007669"/>
    <property type="project" value="UniProtKB-ARBA"/>
</dbReference>
<dbReference type="EMBL" id="VFPH01000001">
    <property type="protein sequence ID" value="TQM45322.1"/>
    <property type="molecule type" value="Genomic_DNA"/>
</dbReference>
<dbReference type="InterPro" id="IPR023772">
    <property type="entry name" value="DNA-bd_HTH_TetR-type_CS"/>
</dbReference>
<name>A0A543GGW5_9PSEU</name>
<evidence type="ECO:0000313" key="8">
    <source>
        <dbReference type="Proteomes" id="UP000319818"/>
    </source>
</evidence>
<reference evidence="7 8" key="1">
    <citation type="submission" date="2019-06" db="EMBL/GenBank/DDBJ databases">
        <title>Sequencing the genomes of 1000 actinobacteria strains.</title>
        <authorList>
            <person name="Klenk H.-P."/>
        </authorList>
    </citation>
    <scope>NUCLEOTIDE SEQUENCE [LARGE SCALE GENOMIC DNA]</scope>
    <source>
        <strain evidence="7 8">DSM 45511</strain>
    </source>
</reference>
<evidence type="ECO:0000313" key="7">
    <source>
        <dbReference type="EMBL" id="TQM45322.1"/>
    </source>
</evidence>
<dbReference type="Proteomes" id="UP000319818">
    <property type="component" value="Unassembled WGS sequence"/>
</dbReference>
<dbReference type="InterPro" id="IPR050109">
    <property type="entry name" value="HTH-type_TetR-like_transc_reg"/>
</dbReference>
<evidence type="ECO:0000256" key="3">
    <source>
        <dbReference type="ARBA" id="ARBA00023125"/>
    </source>
</evidence>
<keyword evidence="1" id="KW-0678">Repressor</keyword>
<sequence>MPRVSEQHLAARRQQILDAAAGLFAERGFARTSMSDVVRESGLSMGAVYRYFPSKADLVIAVGEGRGGEVDGEFPAERARDLLARLAALVGPGSSHARLSVQVWGEAAVEPDLAAKVVPIHRRLESHLAQLLRTEEGPGSAGRDCDAVAQVALAAVIGMAALVAAGVPVDERRFVDVLTELVDVPSEASRDRGDR</sequence>
<keyword evidence="8" id="KW-1185">Reference proteome</keyword>
<dbReference type="Gene3D" id="1.10.357.10">
    <property type="entry name" value="Tetracycline Repressor, domain 2"/>
    <property type="match status" value="1"/>
</dbReference>
<evidence type="ECO:0000256" key="4">
    <source>
        <dbReference type="ARBA" id="ARBA00023163"/>
    </source>
</evidence>